<dbReference type="RefSeq" id="WP_344517476.1">
    <property type="nucleotide sequence ID" value="NZ_BAAATU010000068.1"/>
</dbReference>
<sequence>MHVTGRTAGRTGSALAVLLSLGLLGTGSAFAAPSGSDSGPTYCPSSGKLPGIGHSPQFIDGNVALFAGGDYTVDGSAAEAEGLLVIKGDATLAKDPGGVFNIGRVGAGSGILPDAGEPMLAVGGNLTIAKGTKVDVGFGVTSGSGYGGAVRVGKKIDEKGELTTNGGALSAGLGAERALSPYQSFDRTIGDESSSLGKLKATGTSVRAGGTVTLKSTGAGSGKLQVFEVPAAELDGVSSFVFESIPEGDSVVVNVTGSHPVSMAPMSVGFNDDRVDVYSSAHFGEAASRILYNFEDSPSLTLGGGGNFMGSILAPRASADFTASTNGRVYVGGDMKTHGTGNESHNYPWTGSPAFTCKPEPSKPGTPTPKPSVPEQPSQPSAGPGTPTPSASRPAGPAPTPTGAEKSSQPVPAPSAPSSGPKDDDGGFLASTGAQVGMYATAAAVLGVLGAGLLMFTRRRRGQSRG</sequence>
<keyword evidence="2" id="KW-0472">Membrane</keyword>
<keyword evidence="2" id="KW-1133">Transmembrane helix</keyword>
<feature type="compositionally biased region" description="Polar residues" evidence="1">
    <location>
        <begin position="339"/>
        <end position="349"/>
    </location>
</feature>
<reference evidence="6" key="1">
    <citation type="journal article" date="2019" name="Int. J. Syst. Evol. Microbiol.">
        <title>The Global Catalogue of Microorganisms (GCM) 10K type strain sequencing project: providing services to taxonomists for standard genome sequencing and annotation.</title>
        <authorList>
            <consortium name="The Broad Institute Genomics Platform"/>
            <consortium name="The Broad Institute Genome Sequencing Center for Infectious Disease"/>
            <person name="Wu L."/>
            <person name="Ma J."/>
        </authorList>
    </citation>
    <scope>NUCLEOTIDE SEQUENCE [LARGE SCALE GENOMIC DNA]</scope>
    <source>
        <strain evidence="6">JCM 4147</strain>
    </source>
</reference>
<dbReference type="Proteomes" id="UP001596200">
    <property type="component" value="Unassembled WGS sequence"/>
</dbReference>
<feature type="signal peptide" evidence="3">
    <location>
        <begin position="1"/>
        <end position="31"/>
    </location>
</feature>
<gene>
    <name evidence="5" type="ORF">ACFP1B_15395</name>
</gene>
<accession>A0ABW1GIZ2</accession>
<evidence type="ECO:0000259" key="4">
    <source>
        <dbReference type="Pfam" id="PF20597"/>
    </source>
</evidence>
<dbReference type="InterPro" id="IPR026588">
    <property type="entry name" value="Choice_anch_A"/>
</dbReference>
<evidence type="ECO:0000256" key="2">
    <source>
        <dbReference type="SAM" id="Phobius"/>
    </source>
</evidence>
<feature type="domain" description="Choice-of-anchor A" evidence="4">
    <location>
        <begin position="65"/>
        <end position="332"/>
    </location>
</feature>
<feature type="region of interest" description="Disordered" evidence="1">
    <location>
        <begin position="334"/>
        <end position="431"/>
    </location>
</feature>
<evidence type="ECO:0000256" key="1">
    <source>
        <dbReference type="SAM" id="MobiDB-lite"/>
    </source>
</evidence>
<keyword evidence="3" id="KW-0732">Signal</keyword>
<feature type="transmembrane region" description="Helical" evidence="2">
    <location>
        <begin position="436"/>
        <end position="456"/>
    </location>
</feature>
<evidence type="ECO:0000313" key="5">
    <source>
        <dbReference type="EMBL" id="MFC5914795.1"/>
    </source>
</evidence>
<dbReference type="NCBIfam" id="TIGR04215">
    <property type="entry name" value="choice_anch_A"/>
    <property type="match status" value="1"/>
</dbReference>
<keyword evidence="6" id="KW-1185">Reference proteome</keyword>
<keyword evidence="2" id="KW-0812">Transmembrane</keyword>
<dbReference type="Pfam" id="PF20597">
    <property type="entry name" value="pAdhesive_15"/>
    <property type="match status" value="1"/>
</dbReference>
<dbReference type="EMBL" id="JBHSPU010000015">
    <property type="protein sequence ID" value="MFC5914795.1"/>
    <property type="molecule type" value="Genomic_DNA"/>
</dbReference>
<evidence type="ECO:0000256" key="3">
    <source>
        <dbReference type="SAM" id="SignalP"/>
    </source>
</evidence>
<feature type="compositionally biased region" description="Low complexity" evidence="1">
    <location>
        <begin position="388"/>
        <end position="420"/>
    </location>
</feature>
<name>A0ABW1GIZ2_9ACTN</name>
<feature type="chain" id="PRO_5046871964" evidence="3">
    <location>
        <begin position="32"/>
        <end position="466"/>
    </location>
</feature>
<proteinExistence type="predicted"/>
<feature type="compositionally biased region" description="Pro residues" evidence="1">
    <location>
        <begin position="362"/>
        <end position="374"/>
    </location>
</feature>
<evidence type="ECO:0000313" key="6">
    <source>
        <dbReference type="Proteomes" id="UP001596200"/>
    </source>
</evidence>
<protein>
    <submittedName>
        <fullName evidence="5">Choice-of-anchor A family protein</fullName>
    </submittedName>
</protein>
<comment type="caution">
    <text evidence="5">The sequence shown here is derived from an EMBL/GenBank/DDBJ whole genome shotgun (WGS) entry which is preliminary data.</text>
</comment>
<organism evidence="5 6">
    <name type="scientific">Streptomyces pulveraceus</name>
    <dbReference type="NCBI Taxonomy" id="68258"/>
    <lineage>
        <taxon>Bacteria</taxon>
        <taxon>Bacillati</taxon>
        <taxon>Actinomycetota</taxon>
        <taxon>Actinomycetes</taxon>
        <taxon>Kitasatosporales</taxon>
        <taxon>Streptomycetaceae</taxon>
        <taxon>Streptomyces</taxon>
    </lineage>
</organism>